<name>A0ABN6FGU5_SINCY</name>
<dbReference type="InterPro" id="IPR036390">
    <property type="entry name" value="WH_DNA-bd_sf"/>
</dbReference>
<dbReference type="InterPro" id="IPR014757">
    <property type="entry name" value="Tscrpt_reg_IclR_C"/>
</dbReference>
<dbReference type="InterPro" id="IPR036388">
    <property type="entry name" value="WH-like_DNA-bd_sf"/>
</dbReference>
<feature type="domain" description="IclR-ED" evidence="5">
    <location>
        <begin position="76"/>
        <end position="258"/>
    </location>
</feature>
<keyword evidence="1" id="KW-0805">Transcription regulation</keyword>
<protein>
    <submittedName>
        <fullName evidence="6">IclR family transcriptional regulator</fullName>
    </submittedName>
</protein>
<dbReference type="EMBL" id="AP024525">
    <property type="protein sequence ID" value="BCT75053.1"/>
    <property type="molecule type" value="Genomic_DNA"/>
</dbReference>
<feature type="domain" description="HTH iclR-type" evidence="4">
    <location>
        <begin position="13"/>
        <end position="75"/>
    </location>
</feature>
<proteinExistence type="predicted"/>
<sequence length="275" mass="29107">MTENGEQPEARGTSPITNAISVLRCFTVDEPLLGVTDIAARIGLHKSSVSRMLATLEAEDLVERDSETRRYRLGLGVIGIAGPLLAELDVRRVAYPALRDLTERTGETSALLVWSGHEAVSVEQVPSPHLVKHTTALGTRYRTALSASVQVFLGAVPAARMRTLVGDGTVAYAHTDDAGLDALAARLAEAAERGYAANFGETSLEEVGVSAPVHDHRGDVVAAVLISAPRFRVSPEQLEALGAACAQAAAEITRRLGGEVTRSPEVAVRTRALAM</sequence>
<dbReference type="PROSITE" id="PS51077">
    <property type="entry name" value="HTH_ICLR"/>
    <property type="match status" value="1"/>
</dbReference>
<dbReference type="SUPFAM" id="SSF46785">
    <property type="entry name" value="Winged helix' DNA-binding domain"/>
    <property type="match status" value="1"/>
</dbReference>
<dbReference type="InterPro" id="IPR005471">
    <property type="entry name" value="Tscrpt_reg_IclR_N"/>
</dbReference>
<evidence type="ECO:0000313" key="7">
    <source>
        <dbReference type="Proteomes" id="UP001319861"/>
    </source>
</evidence>
<dbReference type="PANTHER" id="PTHR30136">
    <property type="entry name" value="HELIX-TURN-HELIX TRANSCRIPTIONAL REGULATOR, ICLR FAMILY"/>
    <property type="match status" value="1"/>
</dbReference>
<dbReference type="Pfam" id="PF09339">
    <property type="entry name" value="HTH_IclR"/>
    <property type="match status" value="1"/>
</dbReference>
<dbReference type="InterPro" id="IPR050707">
    <property type="entry name" value="HTH_MetabolicPath_Reg"/>
</dbReference>
<dbReference type="Proteomes" id="UP001319861">
    <property type="component" value="Chromosome"/>
</dbReference>
<evidence type="ECO:0000256" key="3">
    <source>
        <dbReference type="ARBA" id="ARBA00023163"/>
    </source>
</evidence>
<dbReference type="PROSITE" id="PS51078">
    <property type="entry name" value="ICLR_ED"/>
    <property type="match status" value="1"/>
</dbReference>
<dbReference type="Gene3D" id="1.10.10.10">
    <property type="entry name" value="Winged helix-like DNA-binding domain superfamily/Winged helix DNA-binding domain"/>
    <property type="match status" value="1"/>
</dbReference>
<keyword evidence="3" id="KW-0804">Transcription</keyword>
<dbReference type="InterPro" id="IPR029016">
    <property type="entry name" value="GAF-like_dom_sf"/>
</dbReference>
<reference evidence="6 7" key="1">
    <citation type="journal article" date="2021" name="J. Biosci. Bioeng.">
        <title>Identification and characterization of a chc gene cluster responsible for the aromatization pathway of cyclohexanecarboxylate degradation in Sinomonas cyclohexanicum ATCC 51369.</title>
        <authorList>
            <person name="Yamamoto T."/>
            <person name="Hasegawa Y."/>
            <person name="Lau P.C.K."/>
            <person name="Iwaki H."/>
        </authorList>
    </citation>
    <scope>NUCLEOTIDE SEQUENCE [LARGE SCALE GENOMIC DNA]</scope>
    <source>
        <strain evidence="6 7">ATCC 51369</strain>
    </source>
</reference>
<dbReference type="SMART" id="SM00346">
    <property type="entry name" value="HTH_ICLR"/>
    <property type="match status" value="1"/>
</dbReference>
<dbReference type="Pfam" id="PF01614">
    <property type="entry name" value="IclR_C"/>
    <property type="match status" value="1"/>
</dbReference>
<organism evidence="6 7">
    <name type="scientific">Sinomonas cyclohexanicum</name>
    <name type="common">Corynebacterium cyclohexanicum</name>
    <dbReference type="NCBI Taxonomy" id="322009"/>
    <lineage>
        <taxon>Bacteria</taxon>
        <taxon>Bacillati</taxon>
        <taxon>Actinomycetota</taxon>
        <taxon>Actinomycetes</taxon>
        <taxon>Micrococcales</taxon>
        <taxon>Micrococcaceae</taxon>
        <taxon>Sinomonas</taxon>
    </lineage>
</organism>
<evidence type="ECO:0000256" key="1">
    <source>
        <dbReference type="ARBA" id="ARBA00023015"/>
    </source>
</evidence>
<dbReference type="Gene3D" id="3.30.450.40">
    <property type="match status" value="1"/>
</dbReference>
<dbReference type="RefSeq" id="WP_229231841.1">
    <property type="nucleotide sequence ID" value="NZ_AP024525.1"/>
</dbReference>
<dbReference type="SUPFAM" id="SSF55781">
    <property type="entry name" value="GAF domain-like"/>
    <property type="match status" value="1"/>
</dbReference>
<evidence type="ECO:0000259" key="4">
    <source>
        <dbReference type="PROSITE" id="PS51077"/>
    </source>
</evidence>
<dbReference type="PANTHER" id="PTHR30136:SF24">
    <property type="entry name" value="HTH-TYPE TRANSCRIPTIONAL REPRESSOR ALLR"/>
    <property type="match status" value="1"/>
</dbReference>
<evidence type="ECO:0000313" key="6">
    <source>
        <dbReference type="EMBL" id="BCT75053.1"/>
    </source>
</evidence>
<evidence type="ECO:0000259" key="5">
    <source>
        <dbReference type="PROSITE" id="PS51078"/>
    </source>
</evidence>
<keyword evidence="2" id="KW-0238">DNA-binding</keyword>
<accession>A0ABN6FGU5</accession>
<evidence type="ECO:0000256" key="2">
    <source>
        <dbReference type="ARBA" id="ARBA00023125"/>
    </source>
</evidence>
<keyword evidence="7" id="KW-1185">Reference proteome</keyword>
<gene>
    <name evidence="6" type="ORF">SCMU_08950</name>
</gene>